<evidence type="ECO:0000256" key="2">
    <source>
        <dbReference type="ARBA" id="ARBA00023002"/>
    </source>
</evidence>
<dbReference type="InterPro" id="IPR057326">
    <property type="entry name" value="KR_dom"/>
</dbReference>
<evidence type="ECO:0000256" key="1">
    <source>
        <dbReference type="ARBA" id="ARBA00006484"/>
    </source>
</evidence>
<dbReference type="Proteomes" id="UP000245802">
    <property type="component" value="Chromosome"/>
</dbReference>
<proteinExistence type="inferred from homology"/>
<accession>A0A2Z3HAS9</accession>
<comment type="similarity">
    <text evidence="1">Belongs to the short-chain dehydrogenases/reductases (SDR) family.</text>
</comment>
<dbReference type="RefSeq" id="WP_010047793.1">
    <property type="nucleotide sequence ID" value="NZ_CP025958.1"/>
</dbReference>
<dbReference type="FunFam" id="3.40.50.720:FF:000084">
    <property type="entry name" value="Short-chain dehydrogenase reductase"/>
    <property type="match status" value="1"/>
</dbReference>
<reference evidence="4 5" key="1">
    <citation type="submission" date="2018-01" db="EMBL/GenBank/DDBJ databases">
        <title>G. obscuriglobus.</title>
        <authorList>
            <person name="Franke J."/>
            <person name="Blomberg W."/>
            <person name="Selmecki A."/>
        </authorList>
    </citation>
    <scope>NUCLEOTIDE SEQUENCE [LARGE SCALE GENOMIC DNA]</scope>
    <source>
        <strain evidence="4 5">DSM 5831</strain>
    </source>
</reference>
<dbReference type="InterPro" id="IPR002347">
    <property type="entry name" value="SDR_fam"/>
</dbReference>
<dbReference type="SUPFAM" id="SSF51735">
    <property type="entry name" value="NAD(P)-binding Rossmann-fold domains"/>
    <property type="match status" value="1"/>
</dbReference>
<dbReference type="InterPro" id="IPR036291">
    <property type="entry name" value="NAD(P)-bd_dom_sf"/>
</dbReference>
<name>A0A2Z3HAS9_9BACT</name>
<dbReference type="PRINTS" id="PR00080">
    <property type="entry name" value="SDRFAMILY"/>
</dbReference>
<evidence type="ECO:0000313" key="5">
    <source>
        <dbReference type="Proteomes" id="UP000245802"/>
    </source>
</evidence>
<dbReference type="Gene3D" id="3.40.50.720">
    <property type="entry name" value="NAD(P)-binding Rossmann-like Domain"/>
    <property type="match status" value="1"/>
</dbReference>
<organism evidence="4 5">
    <name type="scientific">Gemmata obscuriglobus</name>
    <dbReference type="NCBI Taxonomy" id="114"/>
    <lineage>
        <taxon>Bacteria</taxon>
        <taxon>Pseudomonadati</taxon>
        <taxon>Planctomycetota</taxon>
        <taxon>Planctomycetia</taxon>
        <taxon>Gemmatales</taxon>
        <taxon>Gemmataceae</taxon>
        <taxon>Gemmata</taxon>
    </lineage>
</organism>
<dbReference type="SMART" id="SM00822">
    <property type="entry name" value="PKS_KR"/>
    <property type="match status" value="1"/>
</dbReference>
<dbReference type="KEGG" id="gog:C1280_25655"/>
<keyword evidence="2" id="KW-0560">Oxidoreductase</keyword>
<evidence type="ECO:0000313" key="4">
    <source>
        <dbReference type="EMBL" id="AWM40055.1"/>
    </source>
</evidence>
<dbReference type="NCBIfam" id="NF005559">
    <property type="entry name" value="PRK07231.1"/>
    <property type="match status" value="1"/>
</dbReference>
<dbReference type="PANTHER" id="PTHR42760">
    <property type="entry name" value="SHORT-CHAIN DEHYDROGENASES/REDUCTASES FAMILY MEMBER"/>
    <property type="match status" value="1"/>
</dbReference>
<feature type="domain" description="Ketoreductase" evidence="3">
    <location>
        <begin position="12"/>
        <end position="194"/>
    </location>
</feature>
<protein>
    <submittedName>
        <fullName evidence="4">SDR family NAD(P)-dependent oxidoreductase</fullName>
    </submittedName>
</protein>
<gene>
    <name evidence="4" type="ORF">C1280_25655</name>
</gene>
<dbReference type="AlphaFoldDB" id="A0A2Z3HAS9"/>
<dbReference type="OrthoDB" id="9803333at2"/>
<dbReference type="PANTHER" id="PTHR42760:SF115">
    <property type="entry name" value="3-OXOACYL-[ACYL-CARRIER-PROTEIN] REDUCTASE FABG"/>
    <property type="match status" value="1"/>
</dbReference>
<keyword evidence="5" id="KW-1185">Reference proteome</keyword>
<dbReference type="PRINTS" id="PR00081">
    <property type="entry name" value="GDHRDH"/>
</dbReference>
<sequence>MGVLDRFRLDGRTAVVTGGSRGLGRAMAQALAEAGADLVLVGREPDALETARRELTALGRFVAAVPGDVSTPAGAEAACRDVLSLNRPIDVLVNNVGGRRVDVATEDVPLAQWRELMDLNLTSALVCCQQLCRGMLERGKGAVVNVTSIAGPIAIKGIRGRHYETAKAALTALTKSLAADWAPRGVRVNAIAPGVFLTAPNRKWFGEKPTFQNEFVSHIPMGRMGEPEELGPAAVFLAGDASSYVTGATVVVDGGYTLW</sequence>
<dbReference type="GO" id="GO:0016616">
    <property type="term" value="F:oxidoreductase activity, acting on the CH-OH group of donors, NAD or NADP as acceptor"/>
    <property type="evidence" value="ECO:0007669"/>
    <property type="project" value="UniProtKB-ARBA"/>
</dbReference>
<dbReference type="EMBL" id="CP025958">
    <property type="protein sequence ID" value="AWM40055.1"/>
    <property type="molecule type" value="Genomic_DNA"/>
</dbReference>
<dbReference type="Pfam" id="PF13561">
    <property type="entry name" value="adh_short_C2"/>
    <property type="match status" value="1"/>
</dbReference>
<evidence type="ECO:0000259" key="3">
    <source>
        <dbReference type="SMART" id="SM00822"/>
    </source>
</evidence>